<dbReference type="EMBL" id="CP148067">
    <property type="protein sequence ID" value="WXL29066.1"/>
    <property type="molecule type" value="Genomic_DNA"/>
</dbReference>
<protein>
    <submittedName>
        <fullName evidence="2">Uncharacterized protein</fullName>
    </submittedName>
</protein>
<feature type="transmembrane region" description="Helical" evidence="1">
    <location>
        <begin position="12"/>
        <end position="36"/>
    </location>
</feature>
<keyword evidence="1" id="KW-1133">Transmembrane helix</keyword>
<sequence>MNKCKILAKVNLVLMFSLIFGVFTFGVTLACLYWNIGEKNRWLLYLPKESLASDIANIKESILGVYYGFIPVLGLLWIAIFIIQIYITVLVSENNQLFLLSVIGLFILLLAMIANIILIVKWNKLDITNEKSL</sequence>
<accession>A0ABZ2RSI6</accession>
<proteinExistence type="predicted"/>
<keyword evidence="3" id="KW-1185">Reference proteome</keyword>
<feature type="transmembrane region" description="Helical" evidence="1">
    <location>
        <begin position="66"/>
        <end position="90"/>
    </location>
</feature>
<gene>
    <name evidence="2" type="ORF">WG617_00185</name>
</gene>
<keyword evidence="1" id="KW-0472">Membrane</keyword>
<evidence type="ECO:0000313" key="3">
    <source>
        <dbReference type="Proteomes" id="UP001477443"/>
    </source>
</evidence>
<name>A0ABZ2RSI6_9BACT</name>
<dbReference type="PROSITE" id="PS51257">
    <property type="entry name" value="PROKAR_LIPOPROTEIN"/>
    <property type="match status" value="1"/>
</dbReference>
<dbReference type="Proteomes" id="UP001477443">
    <property type="component" value="Chromosome"/>
</dbReference>
<feature type="transmembrane region" description="Helical" evidence="1">
    <location>
        <begin position="97"/>
        <end position="120"/>
    </location>
</feature>
<organism evidence="2 3">
    <name type="scientific">Mycoplasmopsis felifaucium</name>
    <dbReference type="NCBI Taxonomy" id="35768"/>
    <lineage>
        <taxon>Bacteria</taxon>
        <taxon>Bacillati</taxon>
        <taxon>Mycoplasmatota</taxon>
        <taxon>Mycoplasmoidales</taxon>
        <taxon>Metamycoplasmataceae</taxon>
        <taxon>Mycoplasmopsis</taxon>
    </lineage>
</organism>
<evidence type="ECO:0000313" key="2">
    <source>
        <dbReference type="EMBL" id="WXL29066.1"/>
    </source>
</evidence>
<dbReference type="RefSeq" id="WP_338822662.1">
    <property type="nucleotide sequence ID" value="NZ_CP148067.1"/>
</dbReference>
<evidence type="ECO:0000256" key="1">
    <source>
        <dbReference type="SAM" id="Phobius"/>
    </source>
</evidence>
<reference evidence="2" key="1">
    <citation type="submission" date="2024-03" db="EMBL/GenBank/DDBJ databases">
        <title>Complete genome sequence of Mycoplasma felifaucium Z921 isolated from the trachea of a cheetah.</title>
        <authorList>
            <person name="Spergser J."/>
        </authorList>
    </citation>
    <scope>NUCLEOTIDE SEQUENCE [LARGE SCALE GENOMIC DNA]</scope>
    <source>
        <strain evidence="2">Z921</strain>
    </source>
</reference>
<keyword evidence="1" id="KW-0812">Transmembrane</keyword>